<sequence length="496" mass="55895">MKKPIKKWRIETVLNFSGIRQWSIKSLTLIGFSLVAIPLTFALLYGANQVNKLSQQGSSAIINVAELVKINRQLSIEMNKLQRFASQYVVLEEQGLYEQFIQQKDKLTQMITTEMVIYQDEPLNQLSQQLFTEIEQLNLHQPNSINVSKKSLELLQEEFKALSSVSQMINFRSNELISSHAQQMKISADSLRTTMLNSLLSIPLTIVIAGVFILLIIRPLRQLSAKIYRLEQGHFQQKITFSGSKEIKEIADALELMRARLHALELQKSSFIRHISHELKTPLAAIREGTELLYDNSVGPLNDDQQEITNILKVSVSRLQNLIEDLLDFNIVLDSTSLQDAEKSQLTSIIEQSINDRKLDIQSKQVTVDSDLTPLIVQTNAKQLSVILDNILSNAIKYSPQGGKITIQSYLESHEIILKIIDQGPGIPSSAQQQVFDAFYQGPPPNDSNIKSSGLGLTIVKELLMRLNGDIKLTSFPAPKHGLMVTLRFPYHVQGK</sequence>
<keyword evidence="11" id="KW-0067">ATP-binding</keyword>
<protein>
    <recommendedName>
        <fullName evidence="3">histidine kinase</fullName>
        <ecNumber evidence="3">2.7.13.3</ecNumber>
    </recommendedName>
</protein>
<comment type="catalytic activity">
    <reaction evidence="1">
        <text>ATP + protein L-histidine = ADP + protein N-phospho-L-histidine.</text>
        <dbReference type="EC" id="2.7.13.3"/>
    </reaction>
</comment>
<dbReference type="InterPro" id="IPR003660">
    <property type="entry name" value="HAMP_dom"/>
</dbReference>
<dbReference type="SMART" id="SM00304">
    <property type="entry name" value="HAMP"/>
    <property type="match status" value="1"/>
</dbReference>
<evidence type="ECO:0000256" key="3">
    <source>
        <dbReference type="ARBA" id="ARBA00012438"/>
    </source>
</evidence>
<dbReference type="CDD" id="cd00082">
    <property type="entry name" value="HisKA"/>
    <property type="match status" value="1"/>
</dbReference>
<dbReference type="PROSITE" id="PS50109">
    <property type="entry name" value="HIS_KIN"/>
    <property type="match status" value="1"/>
</dbReference>
<keyword evidence="5" id="KW-0808">Transferase</keyword>
<keyword evidence="12" id="KW-1185">Reference proteome</keyword>
<evidence type="ECO:0000256" key="2">
    <source>
        <dbReference type="ARBA" id="ARBA00004370"/>
    </source>
</evidence>
<dbReference type="PROSITE" id="PS50885">
    <property type="entry name" value="HAMP"/>
    <property type="match status" value="1"/>
</dbReference>
<dbReference type="CDD" id="cd06225">
    <property type="entry name" value="HAMP"/>
    <property type="match status" value="1"/>
</dbReference>
<evidence type="ECO:0000259" key="9">
    <source>
        <dbReference type="PROSITE" id="PS50109"/>
    </source>
</evidence>
<evidence type="ECO:0000256" key="1">
    <source>
        <dbReference type="ARBA" id="ARBA00000085"/>
    </source>
</evidence>
<dbReference type="InterPro" id="IPR050351">
    <property type="entry name" value="BphY/WalK/GraS-like"/>
</dbReference>
<proteinExistence type="predicted"/>
<dbReference type="PRINTS" id="PR00344">
    <property type="entry name" value="BCTRLSENSOR"/>
</dbReference>
<dbReference type="InterPro" id="IPR005467">
    <property type="entry name" value="His_kinase_dom"/>
</dbReference>
<dbReference type="InterPro" id="IPR036097">
    <property type="entry name" value="HisK_dim/P_sf"/>
</dbReference>
<keyword evidence="8" id="KW-0472">Membrane</keyword>
<evidence type="ECO:0000256" key="4">
    <source>
        <dbReference type="ARBA" id="ARBA00022553"/>
    </source>
</evidence>
<feature type="domain" description="HAMP" evidence="10">
    <location>
        <begin position="214"/>
        <end position="266"/>
    </location>
</feature>
<dbReference type="InterPro" id="IPR004358">
    <property type="entry name" value="Sig_transdc_His_kin-like_C"/>
</dbReference>
<evidence type="ECO:0000256" key="8">
    <source>
        <dbReference type="SAM" id="Phobius"/>
    </source>
</evidence>
<gene>
    <name evidence="11" type="ORF">RM573_05645</name>
</gene>
<feature type="transmembrane region" description="Helical" evidence="8">
    <location>
        <begin position="27"/>
        <end position="47"/>
    </location>
</feature>
<dbReference type="GO" id="GO:0005524">
    <property type="term" value="F:ATP binding"/>
    <property type="evidence" value="ECO:0007669"/>
    <property type="project" value="UniProtKB-KW"/>
</dbReference>
<dbReference type="RefSeq" id="WP_311578507.1">
    <property type="nucleotide sequence ID" value="NZ_JAVRIF010000002.1"/>
</dbReference>
<dbReference type="EC" id="2.7.13.3" evidence="3"/>
<evidence type="ECO:0000259" key="10">
    <source>
        <dbReference type="PROSITE" id="PS50885"/>
    </source>
</evidence>
<dbReference type="InterPro" id="IPR003661">
    <property type="entry name" value="HisK_dim/P_dom"/>
</dbReference>
<dbReference type="SUPFAM" id="SSF158472">
    <property type="entry name" value="HAMP domain-like"/>
    <property type="match status" value="1"/>
</dbReference>
<dbReference type="CDD" id="cd00075">
    <property type="entry name" value="HATPase"/>
    <property type="match status" value="1"/>
</dbReference>
<dbReference type="SUPFAM" id="SSF55874">
    <property type="entry name" value="ATPase domain of HSP90 chaperone/DNA topoisomerase II/histidine kinase"/>
    <property type="match status" value="1"/>
</dbReference>
<organism evidence="11 12">
    <name type="scientific">Thalassotalea castellviae</name>
    <dbReference type="NCBI Taxonomy" id="3075612"/>
    <lineage>
        <taxon>Bacteria</taxon>
        <taxon>Pseudomonadati</taxon>
        <taxon>Pseudomonadota</taxon>
        <taxon>Gammaproteobacteria</taxon>
        <taxon>Alteromonadales</taxon>
        <taxon>Colwelliaceae</taxon>
        <taxon>Thalassotalea</taxon>
    </lineage>
</organism>
<dbReference type="Gene3D" id="1.10.287.130">
    <property type="match status" value="1"/>
</dbReference>
<keyword evidence="7" id="KW-0902">Two-component regulatory system</keyword>
<dbReference type="Proteomes" id="UP001266357">
    <property type="component" value="Unassembled WGS sequence"/>
</dbReference>
<dbReference type="Gene3D" id="6.10.340.10">
    <property type="match status" value="1"/>
</dbReference>
<keyword evidence="6" id="KW-0418">Kinase</keyword>
<feature type="domain" description="Histidine kinase" evidence="9">
    <location>
        <begin position="274"/>
        <end position="493"/>
    </location>
</feature>
<dbReference type="SMART" id="SM00388">
    <property type="entry name" value="HisKA"/>
    <property type="match status" value="1"/>
</dbReference>
<dbReference type="InterPro" id="IPR036890">
    <property type="entry name" value="HATPase_C_sf"/>
</dbReference>
<dbReference type="Pfam" id="PF00672">
    <property type="entry name" value="HAMP"/>
    <property type="match status" value="1"/>
</dbReference>
<keyword evidence="4" id="KW-0597">Phosphoprotein</keyword>
<reference evidence="11 12" key="1">
    <citation type="submission" date="2023-09" db="EMBL/GenBank/DDBJ databases">
        <authorList>
            <person name="Rey-Velasco X."/>
        </authorList>
    </citation>
    <scope>NUCLEOTIDE SEQUENCE [LARGE SCALE GENOMIC DNA]</scope>
    <source>
        <strain evidence="11 12">W431</strain>
    </source>
</reference>
<keyword evidence="8" id="KW-0812">Transmembrane</keyword>
<dbReference type="SUPFAM" id="SSF47384">
    <property type="entry name" value="Homodimeric domain of signal transducing histidine kinase"/>
    <property type="match status" value="1"/>
</dbReference>
<accession>A0ABU2ZYR8</accession>
<dbReference type="EMBL" id="JAVRIF010000002">
    <property type="protein sequence ID" value="MDT0603071.1"/>
    <property type="molecule type" value="Genomic_DNA"/>
</dbReference>
<evidence type="ECO:0000256" key="7">
    <source>
        <dbReference type="ARBA" id="ARBA00023012"/>
    </source>
</evidence>
<dbReference type="InterPro" id="IPR003594">
    <property type="entry name" value="HATPase_dom"/>
</dbReference>
<dbReference type="Gene3D" id="3.30.565.10">
    <property type="entry name" value="Histidine kinase-like ATPase, C-terminal domain"/>
    <property type="match status" value="1"/>
</dbReference>
<dbReference type="PANTHER" id="PTHR45453">
    <property type="entry name" value="PHOSPHATE REGULON SENSOR PROTEIN PHOR"/>
    <property type="match status" value="1"/>
</dbReference>
<keyword evidence="11" id="KW-0547">Nucleotide-binding</keyword>
<comment type="caution">
    <text evidence="11">The sequence shown here is derived from an EMBL/GenBank/DDBJ whole genome shotgun (WGS) entry which is preliminary data.</text>
</comment>
<comment type="subcellular location">
    <subcellularLocation>
        <location evidence="2">Membrane</location>
    </subcellularLocation>
</comment>
<dbReference type="PANTHER" id="PTHR45453:SF1">
    <property type="entry name" value="PHOSPHATE REGULON SENSOR PROTEIN PHOR"/>
    <property type="match status" value="1"/>
</dbReference>
<evidence type="ECO:0000313" key="11">
    <source>
        <dbReference type="EMBL" id="MDT0603071.1"/>
    </source>
</evidence>
<dbReference type="Pfam" id="PF02518">
    <property type="entry name" value="HATPase_c"/>
    <property type="match status" value="1"/>
</dbReference>
<feature type="transmembrane region" description="Helical" evidence="8">
    <location>
        <begin position="195"/>
        <end position="217"/>
    </location>
</feature>
<dbReference type="Pfam" id="PF00512">
    <property type="entry name" value="HisKA"/>
    <property type="match status" value="1"/>
</dbReference>
<evidence type="ECO:0000313" key="12">
    <source>
        <dbReference type="Proteomes" id="UP001266357"/>
    </source>
</evidence>
<evidence type="ECO:0000256" key="6">
    <source>
        <dbReference type="ARBA" id="ARBA00022777"/>
    </source>
</evidence>
<dbReference type="SMART" id="SM00387">
    <property type="entry name" value="HATPase_c"/>
    <property type="match status" value="1"/>
</dbReference>
<name>A0ABU2ZYR8_9GAMM</name>
<evidence type="ECO:0000256" key="5">
    <source>
        <dbReference type="ARBA" id="ARBA00022679"/>
    </source>
</evidence>
<keyword evidence="8" id="KW-1133">Transmembrane helix</keyword>